<dbReference type="Proteomes" id="UP000050741">
    <property type="component" value="Unassembled WGS sequence"/>
</dbReference>
<dbReference type="Pfam" id="PF00201">
    <property type="entry name" value="UDPGT"/>
    <property type="match status" value="1"/>
</dbReference>
<dbReference type="EC" id="2.4.1.17" evidence="2"/>
<keyword evidence="4" id="KW-0808">Transferase</keyword>
<feature type="chain" id="PRO_5008146909" description="glucuronosyltransferase" evidence="7">
    <location>
        <begin position="23"/>
        <end position="658"/>
    </location>
</feature>
<reference evidence="8" key="1">
    <citation type="submission" date="2014-05" db="EMBL/GenBank/DDBJ databases">
        <title>The genome and life-stage specific transcriptomes of Globodera pallida elucidate key aspects of plant parasitism by a cyst nematode.</title>
        <authorList>
            <person name="Cotton J.A."/>
            <person name="Lilley C.J."/>
            <person name="Jones L.M."/>
            <person name="Kikuchi T."/>
            <person name="Reid A.J."/>
            <person name="Thorpe P."/>
            <person name="Tsai I.J."/>
            <person name="Beasley H."/>
            <person name="Blok V."/>
            <person name="Cock P.J.A."/>
            <person name="Van den Akker S.E."/>
            <person name="Holroyd N."/>
            <person name="Hunt M."/>
            <person name="Mantelin S."/>
            <person name="Naghra H."/>
            <person name="Pain A."/>
            <person name="Palomares-Rius J.E."/>
            <person name="Zarowiecki M."/>
            <person name="Berriman M."/>
            <person name="Jones J.T."/>
            <person name="Urwin P.E."/>
        </authorList>
    </citation>
    <scope>NUCLEOTIDE SEQUENCE [LARGE SCALE GENOMIC DNA]</scope>
    <source>
        <strain evidence="8">Lindley</strain>
    </source>
</reference>
<reference evidence="9" key="2">
    <citation type="submission" date="2016-06" db="UniProtKB">
        <authorList>
            <consortium name="WormBaseParasite"/>
        </authorList>
    </citation>
    <scope>IDENTIFICATION</scope>
</reference>
<dbReference type="GO" id="GO:0015020">
    <property type="term" value="F:glucuronosyltransferase activity"/>
    <property type="evidence" value="ECO:0007669"/>
    <property type="project" value="UniProtKB-EC"/>
</dbReference>
<comment type="similarity">
    <text evidence="1">Belongs to the UDP-glycosyltransferase family.</text>
</comment>
<evidence type="ECO:0000313" key="9">
    <source>
        <dbReference type="WBParaSite" id="GPLIN_000637700"/>
    </source>
</evidence>
<dbReference type="InterPro" id="IPR002213">
    <property type="entry name" value="UDP_glucos_trans"/>
</dbReference>
<comment type="catalytic activity">
    <reaction evidence="5">
        <text>glucuronate acceptor + UDP-alpha-D-glucuronate = acceptor beta-D-glucuronoside + UDP + H(+)</text>
        <dbReference type="Rhea" id="RHEA:21032"/>
        <dbReference type="ChEBI" id="CHEBI:15378"/>
        <dbReference type="ChEBI" id="CHEBI:58052"/>
        <dbReference type="ChEBI" id="CHEBI:58223"/>
        <dbReference type="ChEBI" id="CHEBI:132367"/>
        <dbReference type="ChEBI" id="CHEBI:132368"/>
        <dbReference type="EC" id="2.4.1.17"/>
    </reaction>
</comment>
<evidence type="ECO:0000256" key="4">
    <source>
        <dbReference type="ARBA" id="ARBA00022679"/>
    </source>
</evidence>
<feature type="signal peptide" evidence="7">
    <location>
        <begin position="1"/>
        <end position="22"/>
    </location>
</feature>
<dbReference type="AlphaFoldDB" id="A0A183C0I4"/>
<feature type="compositionally biased region" description="Polar residues" evidence="6">
    <location>
        <begin position="39"/>
        <end position="57"/>
    </location>
</feature>
<dbReference type="InterPro" id="IPR035595">
    <property type="entry name" value="UDP_glycos_trans_CS"/>
</dbReference>
<dbReference type="CDD" id="cd03784">
    <property type="entry name" value="GT1_Gtf-like"/>
    <property type="match status" value="1"/>
</dbReference>
<dbReference type="WBParaSite" id="GPLIN_000637700">
    <property type="protein sequence ID" value="GPLIN_000637700"/>
    <property type="gene ID" value="GPLIN_000637700"/>
</dbReference>
<dbReference type="PANTHER" id="PTHR48043">
    <property type="entry name" value="EG:EG0003.4 PROTEIN-RELATED"/>
    <property type="match status" value="1"/>
</dbReference>
<organism evidence="8 9">
    <name type="scientific">Globodera pallida</name>
    <name type="common">Potato cyst nematode worm</name>
    <name type="synonym">Heterodera pallida</name>
    <dbReference type="NCBI Taxonomy" id="36090"/>
    <lineage>
        <taxon>Eukaryota</taxon>
        <taxon>Metazoa</taxon>
        <taxon>Ecdysozoa</taxon>
        <taxon>Nematoda</taxon>
        <taxon>Chromadorea</taxon>
        <taxon>Rhabditida</taxon>
        <taxon>Tylenchina</taxon>
        <taxon>Tylenchomorpha</taxon>
        <taxon>Tylenchoidea</taxon>
        <taxon>Heteroderidae</taxon>
        <taxon>Heteroderinae</taxon>
        <taxon>Globodera</taxon>
    </lineage>
</organism>
<feature type="region of interest" description="Disordered" evidence="6">
    <location>
        <begin position="22"/>
        <end position="63"/>
    </location>
</feature>
<dbReference type="PANTHER" id="PTHR48043:SF145">
    <property type="entry name" value="FI06409P-RELATED"/>
    <property type="match status" value="1"/>
</dbReference>
<evidence type="ECO:0000313" key="8">
    <source>
        <dbReference type="Proteomes" id="UP000050741"/>
    </source>
</evidence>
<keyword evidence="7" id="KW-0732">Signal</keyword>
<evidence type="ECO:0000256" key="5">
    <source>
        <dbReference type="ARBA" id="ARBA00047475"/>
    </source>
</evidence>
<proteinExistence type="inferred from homology"/>
<sequence length="658" mass="74416">MRNILFLTVLCLISALILETDASPKRPPNKPTSPNSTSQQKNSNITAETAGTSSPGNAQPVIETSLDTSPKLRVLIITHRSQISESHYMLHRKLAELLAADTENVENVLLLVFTNNDCANESNEMPPEFDGRLLVWTRLDLEMFGGCNWTVWDDITKWFLPNGNITESIQLDFLTKNPALIQQLQEFKFNVGVMETFSYDHSLSLFRSFPTIKKYIGSQSTSPTIAQWKYFGYDKFVGAMPGRDLARIGDHKFATENAIKENPNYFREINDFFIDSVESSTKLLKLKYFEAIDKGILSKQNFADLFLHENIAEWDMKHRMDLYFTNTQPFLDLLLSFGSAVEMDDSDERAVSVKNIVVDVFKQYPQMNLIIKWGKRPPTGTVEQYNKLSENVYAKSWLEQAAILGGGLKLFITHGGQNSINEAVKFGVPIILLPFFGDQYNNAEALAAREVAKVLDIRSKTLNKDLTEALHEMFNKYSEYKAGMDELSKKMNSVEPAKEFVEKFRQLRKSYCIGPKEGRVADIIRAFQPTVLSSEVKVLVIIAGRDSLMGGETAEAILEQFQVLVEICKRFGHVKVLWSCPPYVHAKKPEFESLVKGMQGMINDQPAIFPYLHHGDRALGLRNFRFGDGFNQHLVKEDGEMKNAGGKGFKGVDYNSNL</sequence>
<dbReference type="PROSITE" id="PS00375">
    <property type="entry name" value="UDPGT"/>
    <property type="match status" value="1"/>
</dbReference>
<dbReference type="InterPro" id="IPR050271">
    <property type="entry name" value="UDP-glycosyltransferase"/>
</dbReference>
<evidence type="ECO:0000256" key="7">
    <source>
        <dbReference type="SAM" id="SignalP"/>
    </source>
</evidence>
<protein>
    <recommendedName>
        <fullName evidence="2">glucuronosyltransferase</fullName>
        <ecNumber evidence="2">2.4.1.17</ecNumber>
    </recommendedName>
</protein>
<accession>A0A183C0I4</accession>
<evidence type="ECO:0000256" key="3">
    <source>
        <dbReference type="ARBA" id="ARBA00022676"/>
    </source>
</evidence>
<evidence type="ECO:0000256" key="6">
    <source>
        <dbReference type="SAM" id="MobiDB-lite"/>
    </source>
</evidence>
<dbReference type="SUPFAM" id="SSF53756">
    <property type="entry name" value="UDP-Glycosyltransferase/glycogen phosphorylase"/>
    <property type="match status" value="1"/>
</dbReference>
<keyword evidence="8" id="KW-1185">Reference proteome</keyword>
<evidence type="ECO:0000256" key="2">
    <source>
        <dbReference type="ARBA" id="ARBA00012544"/>
    </source>
</evidence>
<name>A0A183C0I4_GLOPA</name>
<dbReference type="Gene3D" id="3.40.50.2000">
    <property type="entry name" value="Glycogen Phosphorylase B"/>
    <property type="match status" value="1"/>
</dbReference>
<keyword evidence="3" id="KW-0328">Glycosyltransferase</keyword>
<evidence type="ECO:0000256" key="1">
    <source>
        <dbReference type="ARBA" id="ARBA00009995"/>
    </source>
</evidence>